<dbReference type="PANTHER" id="PTHR37544:SF3">
    <property type="entry name" value="SPRAY"/>
    <property type="match status" value="1"/>
</dbReference>
<evidence type="ECO:0000313" key="3">
    <source>
        <dbReference type="Proteomes" id="UP000236664"/>
    </source>
</evidence>
<organism evidence="2 3">
    <name type="scientific">Gibberella nygamai</name>
    <name type="common">Bean root rot disease fungus</name>
    <name type="synonym">Fusarium nygamai</name>
    <dbReference type="NCBI Taxonomy" id="42673"/>
    <lineage>
        <taxon>Eukaryota</taxon>
        <taxon>Fungi</taxon>
        <taxon>Dikarya</taxon>
        <taxon>Ascomycota</taxon>
        <taxon>Pezizomycotina</taxon>
        <taxon>Sordariomycetes</taxon>
        <taxon>Hypocreomycetidae</taxon>
        <taxon>Hypocreales</taxon>
        <taxon>Nectriaceae</taxon>
        <taxon>Fusarium</taxon>
        <taxon>Fusarium fujikuroi species complex</taxon>
    </lineage>
</organism>
<feature type="transmembrane region" description="Helical" evidence="1">
    <location>
        <begin position="31"/>
        <end position="51"/>
    </location>
</feature>
<dbReference type="PANTHER" id="PTHR37544">
    <property type="entry name" value="SPRAY-RELATED"/>
    <property type="match status" value="1"/>
</dbReference>
<dbReference type="AlphaFoldDB" id="A0A2K0TXJ0"/>
<feature type="transmembrane region" description="Helical" evidence="1">
    <location>
        <begin position="153"/>
        <end position="171"/>
    </location>
</feature>
<feature type="transmembrane region" description="Helical" evidence="1">
    <location>
        <begin position="89"/>
        <end position="109"/>
    </location>
</feature>
<dbReference type="Pfam" id="PF11915">
    <property type="entry name" value="DUF3433"/>
    <property type="match status" value="1"/>
</dbReference>
<comment type="caution">
    <text evidence="2">The sequence shown here is derived from an EMBL/GenBank/DDBJ whole genome shotgun (WGS) entry which is preliminary data.</text>
</comment>
<proteinExistence type="predicted"/>
<dbReference type="Proteomes" id="UP000236664">
    <property type="component" value="Unassembled WGS sequence"/>
</dbReference>
<feature type="transmembrane region" description="Helical" evidence="1">
    <location>
        <begin position="302"/>
        <end position="323"/>
    </location>
</feature>
<dbReference type="OrthoDB" id="5428901at2759"/>
<keyword evidence="1" id="KW-0812">Transmembrane</keyword>
<evidence type="ECO:0000256" key="1">
    <source>
        <dbReference type="SAM" id="Phobius"/>
    </source>
</evidence>
<protein>
    <submittedName>
        <fullName evidence="2">Uncharacterized protein</fullName>
    </submittedName>
</protein>
<dbReference type="EMBL" id="MTQA01000896">
    <property type="protein sequence ID" value="PNP50255.1"/>
    <property type="molecule type" value="Genomic_DNA"/>
</dbReference>
<keyword evidence="1" id="KW-0472">Membrane</keyword>
<evidence type="ECO:0000313" key="2">
    <source>
        <dbReference type="EMBL" id="PNP50255.1"/>
    </source>
</evidence>
<reference evidence="2 3" key="1">
    <citation type="submission" date="2017-06" db="EMBL/GenBank/DDBJ databases">
        <title>Genome of Fusarium nygamai isolate CS10214.</title>
        <authorList>
            <person name="Gardiner D.M."/>
            <person name="Obanor F."/>
            <person name="Kazan K."/>
        </authorList>
    </citation>
    <scope>NUCLEOTIDE SEQUENCE [LARGE SCALE GENOMIC DNA]</scope>
    <source>
        <strain evidence="2 3">CS10214</strain>
    </source>
</reference>
<keyword evidence="1" id="KW-1133">Transmembrane helix</keyword>
<dbReference type="InterPro" id="IPR021840">
    <property type="entry name" value="DUF3433"/>
</dbReference>
<sequence length="335" mass="36064">MSEPSGPPPTAPPSPIGWLLLDKNGWLSADSAYFIGTFVPTLLASIFAIPWKILDLETKSLELFAQLACPGGGRVSQTLLLQYNSVSGLFSAFMGLFTGHSAVALSTYLKYSSALLTPLAAESVRLTLQGECLQDSTKHCTATLQATDPVIRAAQAVLSAMACFVIAYIILLRGRTFGVSSDPRSILGIASLSLNPYLSAHMRRISLGSEGMFSATRAAATLGDRKFMFGYVTYPSGQQEYGIIIVDDIAEEPDQVSDPPPLAVGRRVSNQSMVYGILVKVIGFAIFILGSGFEKFMDSQTFGIRFLFTVFGVVIGFGWAFIFNGKQLHTLINVS</sequence>
<feature type="transmembrane region" description="Helical" evidence="1">
    <location>
        <begin position="272"/>
        <end position="290"/>
    </location>
</feature>
<dbReference type="STRING" id="42673.A0A2K0TXJ0"/>
<accession>A0A2K0TXJ0</accession>
<name>A0A2K0TXJ0_GIBNY</name>
<gene>
    <name evidence="2" type="ORF">FNYG_15972</name>
</gene>
<keyword evidence="3" id="KW-1185">Reference proteome</keyword>